<dbReference type="SUPFAM" id="SSF51126">
    <property type="entry name" value="Pectin lyase-like"/>
    <property type="match status" value="2"/>
</dbReference>
<sequence>MLTIFIQALGNVLCRMAFLLVWIAFGCSKKSSLTSSETAVTAKIYYVSPNGSDANTGIVSAPLKTITAALNKAVAGDTILVRGGTYYDKINFPKSGTADRIITVKAYPGEKPVIDGSAITVSGWTALVTFSGVRYITLEGVDICNLYSSTVNTDPEGITINGNSKDITIKNCNIYNIKNSASLNNGRSGHAILAIGNGTAAISNLVITGCTVHDTQTGTSENITLAGNIDGFTVSQNTLYNTENIGIIIAGGDGLNPTGNVATNYARNGIVSDNVLNNISMANSVNVWGANNYGAIAIYVCGGAGTVIERNKVYNSDRGIGLVSESNVYATRTCTVRNNFVYNCWRTGIYMGDYLNYTKGGTKNCYVVNNTLYQNDRVTGAFGEIEGEIRLTENCDSNVVKNNIVYARPTDVFVHKYTATGSNNIIDNNLYYTTGTAKWIWNGTECTDFAVWKTACGGDAGTANGTDPLLVSTSTPDLHIQAASPAKNTGVVIAATINGSTDIDGNERIVNNKISKGAQQ</sequence>
<proteinExistence type="predicted"/>
<dbReference type="PANTHER" id="PTHR40088:SF2">
    <property type="entry name" value="SECRETED SUGAR HYDROLASE"/>
    <property type="match status" value="1"/>
</dbReference>
<dbReference type="InterPro" id="IPR012334">
    <property type="entry name" value="Pectin_lyas_fold"/>
</dbReference>
<accession>A0ABX3NZV7</accession>
<feature type="domain" description="DUF1565" evidence="4">
    <location>
        <begin position="50"/>
        <end position="89"/>
    </location>
</feature>
<dbReference type="Gene3D" id="2.160.20.10">
    <property type="entry name" value="Single-stranded right-handed beta-helix, Pectin lyase-like"/>
    <property type="match status" value="1"/>
</dbReference>
<dbReference type="InterPro" id="IPR025660">
    <property type="entry name" value="Pept_his_AS"/>
</dbReference>
<dbReference type="InterPro" id="IPR011459">
    <property type="entry name" value="DUF1565"/>
</dbReference>
<dbReference type="SMART" id="SM00710">
    <property type="entry name" value="PbH1"/>
    <property type="match status" value="7"/>
</dbReference>
<dbReference type="InterPro" id="IPR011050">
    <property type="entry name" value="Pectin_lyase_fold/virulence"/>
</dbReference>
<dbReference type="PANTHER" id="PTHR40088">
    <property type="entry name" value="PECTATE LYASE (EUROFUNG)"/>
    <property type="match status" value="1"/>
</dbReference>
<keyword evidence="6" id="KW-1185">Reference proteome</keyword>
<evidence type="ECO:0000256" key="1">
    <source>
        <dbReference type="ARBA" id="ARBA00004613"/>
    </source>
</evidence>
<dbReference type="PROSITE" id="PS00639">
    <property type="entry name" value="THIOL_PROTEASE_HIS"/>
    <property type="match status" value="1"/>
</dbReference>
<gene>
    <name evidence="5" type="ORF">A4D02_26070</name>
</gene>
<name>A0ABX3NZV7_9BACT</name>
<dbReference type="Pfam" id="PF07602">
    <property type="entry name" value="DUF1565"/>
    <property type="match status" value="1"/>
</dbReference>
<comment type="subcellular location">
    <subcellularLocation>
        <location evidence="1">Secreted</location>
    </subcellularLocation>
</comment>
<protein>
    <recommendedName>
        <fullName evidence="4">DUF1565 domain-containing protein</fullName>
    </recommendedName>
</protein>
<evidence type="ECO:0000256" key="3">
    <source>
        <dbReference type="ARBA" id="ARBA00022729"/>
    </source>
</evidence>
<dbReference type="InterPro" id="IPR052052">
    <property type="entry name" value="Polysaccharide_Lyase_9"/>
</dbReference>
<dbReference type="RefSeq" id="WP_014219711.1">
    <property type="nucleotide sequence ID" value="NZ_LWBO01000005.1"/>
</dbReference>
<reference evidence="5 6" key="1">
    <citation type="submission" date="2016-04" db="EMBL/GenBank/DDBJ databases">
        <authorList>
            <person name="Chen L."/>
            <person name="Zhuang W."/>
            <person name="Wang G."/>
        </authorList>
    </citation>
    <scope>NUCLEOTIDE SEQUENCE [LARGE SCALE GENOMIC DNA]</scope>
    <source>
        <strain evidence="6">GR20</strain>
    </source>
</reference>
<keyword evidence="3" id="KW-0732">Signal</keyword>
<organism evidence="5 6">
    <name type="scientific">Niastella koreensis</name>
    <dbReference type="NCBI Taxonomy" id="354356"/>
    <lineage>
        <taxon>Bacteria</taxon>
        <taxon>Pseudomonadati</taxon>
        <taxon>Bacteroidota</taxon>
        <taxon>Chitinophagia</taxon>
        <taxon>Chitinophagales</taxon>
        <taxon>Chitinophagaceae</taxon>
        <taxon>Niastella</taxon>
    </lineage>
</organism>
<evidence type="ECO:0000313" key="6">
    <source>
        <dbReference type="Proteomes" id="UP000192277"/>
    </source>
</evidence>
<dbReference type="Proteomes" id="UP000192277">
    <property type="component" value="Unassembled WGS sequence"/>
</dbReference>
<evidence type="ECO:0000313" key="5">
    <source>
        <dbReference type="EMBL" id="OQP51583.1"/>
    </source>
</evidence>
<evidence type="ECO:0000259" key="4">
    <source>
        <dbReference type="Pfam" id="PF07602"/>
    </source>
</evidence>
<evidence type="ECO:0000256" key="2">
    <source>
        <dbReference type="ARBA" id="ARBA00022525"/>
    </source>
</evidence>
<keyword evidence="2" id="KW-0964">Secreted</keyword>
<dbReference type="EMBL" id="LWBO01000005">
    <property type="protein sequence ID" value="OQP51583.1"/>
    <property type="molecule type" value="Genomic_DNA"/>
</dbReference>
<dbReference type="InterPro" id="IPR006626">
    <property type="entry name" value="PbH1"/>
</dbReference>
<comment type="caution">
    <text evidence="5">The sequence shown here is derived from an EMBL/GenBank/DDBJ whole genome shotgun (WGS) entry which is preliminary data.</text>
</comment>